<dbReference type="FunFam" id="2.60.40.60:FF:000081">
    <property type="entry name" value="protocadherin Fat 4"/>
    <property type="match status" value="1"/>
</dbReference>
<dbReference type="Gene3D" id="4.10.900.10">
    <property type="entry name" value="TCF3-CBD (Catenin binding domain)"/>
    <property type="match status" value="1"/>
</dbReference>
<dbReference type="InterPro" id="IPR000233">
    <property type="entry name" value="Cadherin_Y-type_LIR"/>
</dbReference>
<feature type="domain" description="Cadherin" evidence="17">
    <location>
        <begin position="828"/>
        <end position="932"/>
    </location>
</feature>
<feature type="domain" description="Cadherin" evidence="17">
    <location>
        <begin position="1348"/>
        <end position="1460"/>
    </location>
</feature>
<feature type="domain" description="Cadherin" evidence="17">
    <location>
        <begin position="1145"/>
        <end position="1250"/>
    </location>
</feature>
<gene>
    <name evidence="18" type="ORF">DSTB1V02_LOCUS8507</name>
</gene>
<evidence type="ECO:0000256" key="11">
    <source>
        <dbReference type="ARBA" id="ARBA00023180"/>
    </source>
</evidence>
<keyword evidence="8 16" id="KW-1133">Transmembrane helix</keyword>
<dbReference type="GO" id="GO:0016477">
    <property type="term" value="P:cell migration"/>
    <property type="evidence" value="ECO:0007669"/>
    <property type="project" value="TreeGrafter"/>
</dbReference>
<dbReference type="GO" id="GO:0016342">
    <property type="term" value="C:catenin complex"/>
    <property type="evidence" value="ECO:0007669"/>
    <property type="project" value="TreeGrafter"/>
</dbReference>
<organism evidence="18">
    <name type="scientific">Darwinula stevensoni</name>
    <dbReference type="NCBI Taxonomy" id="69355"/>
    <lineage>
        <taxon>Eukaryota</taxon>
        <taxon>Metazoa</taxon>
        <taxon>Ecdysozoa</taxon>
        <taxon>Arthropoda</taxon>
        <taxon>Crustacea</taxon>
        <taxon>Oligostraca</taxon>
        <taxon>Ostracoda</taxon>
        <taxon>Podocopa</taxon>
        <taxon>Podocopida</taxon>
        <taxon>Darwinulocopina</taxon>
        <taxon>Darwinuloidea</taxon>
        <taxon>Darwinulidae</taxon>
        <taxon>Darwinula</taxon>
    </lineage>
</organism>
<dbReference type="InterPro" id="IPR020894">
    <property type="entry name" value="Cadherin_CS"/>
</dbReference>
<dbReference type="EMBL" id="LR901473">
    <property type="protein sequence ID" value="CAD7248697.1"/>
    <property type="molecule type" value="Genomic_DNA"/>
</dbReference>
<dbReference type="EMBL" id="CAJPEV010001956">
    <property type="protein sequence ID" value="CAG0895058.1"/>
    <property type="molecule type" value="Genomic_DNA"/>
</dbReference>
<protein>
    <recommendedName>
        <fullName evidence="17">Cadherin domain-containing protein</fullName>
    </recommendedName>
</protein>
<dbReference type="InterPro" id="IPR002126">
    <property type="entry name" value="Cadherin-like_dom"/>
</dbReference>
<evidence type="ECO:0000256" key="6">
    <source>
        <dbReference type="ARBA" id="ARBA00022837"/>
    </source>
</evidence>
<dbReference type="GO" id="GO:0007156">
    <property type="term" value="P:homophilic cell adhesion via plasma membrane adhesion molecules"/>
    <property type="evidence" value="ECO:0007669"/>
    <property type="project" value="InterPro"/>
</dbReference>
<keyword evidence="7 13" id="KW-0130">Cell adhesion</keyword>
<feature type="domain" description="Cadherin" evidence="17">
    <location>
        <begin position="1250"/>
        <end position="1347"/>
    </location>
</feature>
<dbReference type="GO" id="GO:0048729">
    <property type="term" value="P:tissue morphogenesis"/>
    <property type="evidence" value="ECO:0007669"/>
    <property type="project" value="UniProtKB-ARBA"/>
</dbReference>
<evidence type="ECO:0000256" key="4">
    <source>
        <dbReference type="ARBA" id="ARBA00022729"/>
    </source>
</evidence>
<evidence type="ECO:0000256" key="5">
    <source>
        <dbReference type="ARBA" id="ARBA00022737"/>
    </source>
</evidence>
<dbReference type="SMART" id="SM00112">
    <property type="entry name" value="CA"/>
    <property type="match status" value="18"/>
</dbReference>
<evidence type="ECO:0000256" key="9">
    <source>
        <dbReference type="ARBA" id="ARBA00023136"/>
    </source>
</evidence>
<feature type="domain" description="Cadherin" evidence="17">
    <location>
        <begin position="1039"/>
        <end position="1144"/>
    </location>
</feature>
<dbReference type="FunFam" id="2.60.40.60:FF:000116">
    <property type="entry name" value="Dachsous cadherin-related 2"/>
    <property type="match status" value="2"/>
</dbReference>
<dbReference type="GO" id="GO:0005509">
    <property type="term" value="F:calcium ion binding"/>
    <property type="evidence" value="ECO:0007669"/>
    <property type="project" value="UniProtKB-UniRule"/>
</dbReference>
<evidence type="ECO:0000313" key="18">
    <source>
        <dbReference type="EMBL" id="CAD7248697.1"/>
    </source>
</evidence>
<feature type="region of interest" description="Disordered" evidence="15">
    <location>
        <begin position="1935"/>
        <end position="1985"/>
    </location>
</feature>
<feature type="domain" description="Cadherin" evidence="17">
    <location>
        <begin position="289"/>
        <end position="384"/>
    </location>
</feature>
<name>A0A7R9A575_9CRUS</name>
<dbReference type="InterPro" id="IPR027397">
    <property type="entry name" value="Catenin-bd_sf"/>
</dbReference>
<dbReference type="FunFam" id="2.60.40.60:FF:000058">
    <property type="entry name" value="FAT atypical cadherin 3"/>
    <property type="match status" value="1"/>
</dbReference>
<evidence type="ECO:0000313" key="19">
    <source>
        <dbReference type="Proteomes" id="UP000677054"/>
    </source>
</evidence>
<feature type="domain" description="Cadherin" evidence="17">
    <location>
        <begin position="1454"/>
        <end position="1556"/>
    </location>
</feature>
<feature type="domain" description="Cadherin" evidence="17">
    <location>
        <begin position="620"/>
        <end position="724"/>
    </location>
</feature>
<feature type="domain" description="Cadherin" evidence="17">
    <location>
        <begin position="3"/>
        <end position="74"/>
    </location>
</feature>
<keyword evidence="3 13" id="KW-0812">Transmembrane</keyword>
<dbReference type="GO" id="GO:0045296">
    <property type="term" value="F:cadherin binding"/>
    <property type="evidence" value="ECO:0007669"/>
    <property type="project" value="TreeGrafter"/>
</dbReference>
<dbReference type="GO" id="GO:0007163">
    <property type="term" value="P:establishment or maintenance of cell polarity"/>
    <property type="evidence" value="ECO:0007669"/>
    <property type="project" value="UniProtKB-ARBA"/>
</dbReference>
<dbReference type="PROSITE" id="PS50268">
    <property type="entry name" value="CADHERIN_2"/>
    <property type="match status" value="18"/>
</dbReference>
<feature type="compositionally biased region" description="Low complexity" evidence="15">
    <location>
        <begin position="2193"/>
        <end position="2206"/>
    </location>
</feature>
<dbReference type="CDD" id="cd11304">
    <property type="entry name" value="Cadherin_repeat"/>
    <property type="match status" value="18"/>
</dbReference>
<keyword evidence="2" id="KW-0245">EGF-like domain</keyword>
<dbReference type="SUPFAM" id="SSF49313">
    <property type="entry name" value="Cadherin-like"/>
    <property type="match status" value="18"/>
</dbReference>
<dbReference type="OrthoDB" id="6252479at2759"/>
<keyword evidence="11" id="KW-0325">Glycoprotein</keyword>
<dbReference type="Pfam" id="PF00028">
    <property type="entry name" value="Cadherin"/>
    <property type="match status" value="17"/>
</dbReference>
<feature type="domain" description="Cadherin" evidence="17">
    <location>
        <begin position="1655"/>
        <end position="1757"/>
    </location>
</feature>
<feature type="domain" description="Cadherin" evidence="17">
    <location>
        <begin position="725"/>
        <end position="827"/>
    </location>
</feature>
<dbReference type="PANTHER" id="PTHR24027">
    <property type="entry name" value="CADHERIN-23"/>
    <property type="match status" value="1"/>
</dbReference>
<evidence type="ECO:0000259" key="17">
    <source>
        <dbReference type="PROSITE" id="PS50268"/>
    </source>
</evidence>
<comment type="function">
    <text evidence="14">Cadherins are calcium-dependent cell adhesion proteins.</text>
</comment>
<evidence type="ECO:0000256" key="12">
    <source>
        <dbReference type="PROSITE-ProRule" id="PRU00043"/>
    </source>
</evidence>
<dbReference type="GO" id="GO:0060429">
    <property type="term" value="P:epithelium development"/>
    <property type="evidence" value="ECO:0007669"/>
    <property type="project" value="UniProtKB-ARBA"/>
</dbReference>
<keyword evidence="9 16" id="KW-0472">Membrane</keyword>
<dbReference type="PROSITE" id="PS00232">
    <property type="entry name" value="CADHERIN_1"/>
    <property type="match status" value="10"/>
</dbReference>
<evidence type="ECO:0000256" key="15">
    <source>
        <dbReference type="SAM" id="MobiDB-lite"/>
    </source>
</evidence>
<keyword evidence="6 12" id="KW-0106">Calcium</keyword>
<dbReference type="PRINTS" id="PR00205">
    <property type="entry name" value="CADHERIN"/>
</dbReference>
<dbReference type="Gene3D" id="2.60.40.60">
    <property type="entry name" value="Cadherins"/>
    <property type="match status" value="18"/>
</dbReference>
<feature type="domain" description="Cadherin" evidence="17">
    <location>
        <begin position="385"/>
        <end position="490"/>
    </location>
</feature>
<feature type="transmembrane region" description="Helical" evidence="16">
    <location>
        <begin position="1872"/>
        <end position="1894"/>
    </location>
</feature>
<feature type="region of interest" description="Disordered" evidence="15">
    <location>
        <begin position="2052"/>
        <end position="2103"/>
    </location>
</feature>
<feature type="domain" description="Cadherin" evidence="17">
    <location>
        <begin position="180"/>
        <end position="289"/>
    </location>
</feature>
<feature type="compositionally biased region" description="Polar residues" evidence="15">
    <location>
        <begin position="8"/>
        <end position="18"/>
    </location>
</feature>
<evidence type="ECO:0000256" key="2">
    <source>
        <dbReference type="ARBA" id="ARBA00022536"/>
    </source>
</evidence>
<comment type="subcellular location">
    <subcellularLocation>
        <location evidence="13">Cell membrane</location>
        <topology evidence="13">Single-pass type I membrane protein</topology>
    </subcellularLocation>
    <subcellularLocation>
        <location evidence="1">Membrane</location>
        <topology evidence="1">Single-pass membrane protein</topology>
    </subcellularLocation>
</comment>
<keyword evidence="19" id="KW-1185">Reference proteome</keyword>
<dbReference type="FunFam" id="2.60.40.60:FF:000020">
    <property type="entry name" value="Dachsous cadherin-related 1b"/>
    <property type="match status" value="4"/>
</dbReference>
<dbReference type="FunFam" id="2.60.40.60:FF:000353">
    <property type="entry name" value="Dachsous, isoform B"/>
    <property type="match status" value="1"/>
</dbReference>
<feature type="compositionally biased region" description="Polar residues" evidence="15">
    <location>
        <begin position="2093"/>
        <end position="2103"/>
    </location>
</feature>
<feature type="domain" description="Cadherin" evidence="17">
    <location>
        <begin position="75"/>
        <end position="178"/>
    </location>
</feature>
<feature type="region of interest" description="Disordered" evidence="15">
    <location>
        <begin position="1"/>
        <end position="24"/>
    </location>
</feature>
<feature type="compositionally biased region" description="Low complexity" evidence="15">
    <location>
        <begin position="1959"/>
        <end position="1973"/>
    </location>
</feature>
<evidence type="ECO:0000256" key="1">
    <source>
        <dbReference type="ARBA" id="ARBA00004167"/>
    </source>
</evidence>
<proteinExistence type="predicted"/>
<dbReference type="Pfam" id="PF01049">
    <property type="entry name" value="CADH_Y-type_LIR"/>
    <property type="match status" value="1"/>
</dbReference>
<feature type="domain" description="Cadherin" evidence="17">
    <location>
        <begin position="933"/>
        <end position="1038"/>
    </location>
</feature>
<keyword evidence="5" id="KW-0677">Repeat</keyword>
<dbReference type="InterPro" id="IPR039808">
    <property type="entry name" value="Cadherin"/>
</dbReference>
<keyword evidence="10" id="KW-1015">Disulfide bond</keyword>
<keyword evidence="4" id="KW-0732">Signal</keyword>
<dbReference type="FunFam" id="2.60.40.60:FF:000035">
    <property type="entry name" value="Protocadherin Fat 3"/>
    <property type="match status" value="1"/>
</dbReference>
<dbReference type="InterPro" id="IPR015919">
    <property type="entry name" value="Cadherin-like_sf"/>
</dbReference>
<feature type="region of interest" description="Disordered" evidence="15">
    <location>
        <begin position="2143"/>
        <end position="2231"/>
    </location>
</feature>
<evidence type="ECO:0000256" key="8">
    <source>
        <dbReference type="ARBA" id="ARBA00022989"/>
    </source>
</evidence>
<dbReference type="FunFam" id="2.60.40.60:FF:000201">
    <property type="entry name" value="Dachsous cadherin-related 1"/>
    <property type="match status" value="1"/>
</dbReference>
<feature type="region of interest" description="Disordered" evidence="15">
    <location>
        <begin position="1996"/>
        <end position="2015"/>
    </location>
</feature>
<sequence>MHFAISSRPRNGNSSRTVPPSLFGIGELQGEVDREKKDRYTIGVTATDNGSPQRSASATVVVRVLDANDNAPKFHRSRYQFAVEEGSKDRNQVVGRVEAADADEGDNAKITFRLLSGNDTFAIDENTGEIRSRTGLDREMQGAYELEVTASDSGSPPLTSTVPLAITVTDVNDNGPEFIAPRDERISIREEQPPHTQVTRVQASDPDLGPNGTVTYALEPHDGDVGALSAFEMDPQTGVLRTSVVLSHSERDLYVLEVEARDGGDPPQRSSLTLSILVLNLNDDRIPTSSASLHFQVKEDVEVGTVVGKIGGAESGLNDELVIISGNSDGSFLIDTATGDLVTTKPLDREKTPEYMLRVRNIEGSSSVLVRIVLDDANDNAPRFPEDPIELTVGEAASVGSLVWNLSAEDPDRGLGGEVEYRILAQKPGEAFGLDGRSGRLTLLRPLDHERVREYWLTVEARDREPGSRHFTRATVHIRVEDANDHAPEFRALASVTVTEDEKVGVPLAHLSAVDEDDGENGRLSYEIVSGDERGTFHLDANTGEEMPPFASFRFGRFLSRPPRLSLAGILWLEEPLDRERVSTYRLNASASDHGKPPKTTHRILTVHVEDVNDNHPKFTRKVFQADVLEDAPVGTFVLKVSASDVDSGGRGNLTYLLPKGQGDSKFRMNPQSGEIFTAGQLDRERKDSYSLTVYVEDGSRPSLHDTATILVAVLDINDHAPEFQHSCYALHVPENSQRAVVHTLVAVDRDSGPNGQLSYAISGGNTGNAFSLDPHTGALSVGPLDAETLATYHLLIIAEDRGLPSLRGLCNLTVVVLDENDNAPAFLQPRYHATLREDTPAGTSVLHVKATDPDRGQNARITYSLTNETQWLFTVDNETGLITTTGLFDRERQSVYTFDVRATDGGASNARWTHVQVQVTVADVNDNAPQFERYPFTSEVPSGVTAGQQLLRVIARDPDEGVNALISYRFTGGDHEGKFEMERETGIVRAVRNLAADSARLYQLEVVASDGGANPQSSTGLVEIRVGDVPYVTAVRFTQEIYNVSLQENAPPGTDVIQVSAVRSDGRRQRITYSFGSGNEHNAFEINSNNGLVRVRDSRLLDHEVRPSMRLIVVARTEGTSPLYGYAQVALRLADDNDNDPRFTQVSYATVVWEGNNKGTYVAQVSATDDDSGPNARITYHIADGNVDNAFAIGPAPSGIVKTNIVLDREIRDSYTLTVIATDEGIPQRTGTCSLRINIVDVNDNQPTFPPQSDVTISENSAVGSLVTTITANDVDTDPPLTYDLKNGGEAFAMDRFTGMLTLLRPLDYETESEFHLYVTASDSAHTAETLVRVRVRDENDNAPVFSQHAYIVPIPASIEIGSKVVVVSATDKDSGRNGEVEYFLHPDSTSLGWYVDRRTGAVHVNRTWTAPVFSSVVELLVVAKDKGVPSLSTVVPVHVHVSQQTPGRLRFREPNPVLRLSESSRPGSTVLRLEASDDSDRCCVLYTLGSSEEEMAFEIIGTTGELVLLRPLKATERSNYTLTVFAIDGRDPKNNATASVLIRVEEADDRRLEFRKEHYEMYLAEDSKPGKSLLRLEVPGASGGVEFAITSGNDDDAFRVDPAEGILTLEGALDFETRTRHAVIVSATDGPRSGSTKVIVNVEDRNEFKPAFPTSIYHGFVAENSDMDASVMKMPAVDLDGGPAGVLNYSITGGKDGKYFRIDPSTGIVYTKHVFDYEDTRRYEFTVLAQDVGGFTASASAIVHVDGVDEYRPEFATSLYKFGIPAEVPAGFSVGKVNAEDRDEGPDGVVIYRFASSNPHFKINVSSGDISTKTAVRGLKDAVKLDVVASSGSAGSLQSRAKVEVFVDPSLSPLGVGTADVPPVAGLAPWALALVVALALVAAALAATILFLRIRGKYKKKHESSSETEHHHYDTAFDTLDLRAANPLDPFQIQYGDLPDYESTPGSTLKQHRTSELSEPSHSASASSGRGSAEEGEGEDVEDEEIRMINEGPMRLSVPDSGLHEDDDASDVSAQNTQEYLARLGIDTTRSEVSHTSQHHLDGMHAFAEEGGGDGGQMDISRILVTGGPPSSASASSAQPNRLEGPGGSRSFGQPSMTGSLSSIVHSEEELTGSYNWDYLLDWGPQYQPLANVFSEIARMKDDGSGGGSPAPPPLLTSLAPRTATRTSHTVHHPILPRSPVSHDSTLTAGALSPSFSPALSPLATRSPSISPLGAAPRRPIPSDSELHI</sequence>
<reference evidence="18" key="1">
    <citation type="submission" date="2020-11" db="EMBL/GenBank/DDBJ databases">
        <authorList>
            <person name="Tran Van P."/>
        </authorList>
    </citation>
    <scope>NUCLEOTIDE SEQUENCE</scope>
</reference>
<dbReference type="Proteomes" id="UP000677054">
    <property type="component" value="Unassembled WGS sequence"/>
</dbReference>
<dbReference type="GO" id="GO:0009887">
    <property type="term" value="P:animal organ morphogenesis"/>
    <property type="evidence" value="ECO:0007669"/>
    <property type="project" value="UniProtKB-ARBA"/>
</dbReference>
<feature type="domain" description="Cadherin" evidence="17">
    <location>
        <begin position="1758"/>
        <end position="1867"/>
    </location>
</feature>
<accession>A0A7R9A575</accession>
<dbReference type="PANTHER" id="PTHR24027:SF423">
    <property type="entry name" value="PROTOCADHERIN-16"/>
    <property type="match status" value="1"/>
</dbReference>
<dbReference type="FunFam" id="2.60.40.60:FF:000015">
    <property type="entry name" value="FAT atypical cadherin 1"/>
    <property type="match status" value="1"/>
</dbReference>
<evidence type="ECO:0000256" key="7">
    <source>
        <dbReference type="ARBA" id="ARBA00022889"/>
    </source>
</evidence>
<dbReference type="GO" id="GO:0048731">
    <property type="term" value="P:system development"/>
    <property type="evidence" value="ECO:0007669"/>
    <property type="project" value="UniProtKB-ARBA"/>
</dbReference>
<feature type="compositionally biased region" description="Low complexity" evidence="15">
    <location>
        <begin position="2158"/>
        <end position="2170"/>
    </location>
</feature>
<evidence type="ECO:0000256" key="3">
    <source>
        <dbReference type="ARBA" id="ARBA00022692"/>
    </source>
</evidence>
<dbReference type="GO" id="GO:0008013">
    <property type="term" value="F:beta-catenin binding"/>
    <property type="evidence" value="ECO:0007669"/>
    <property type="project" value="TreeGrafter"/>
</dbReference>
<evidence type="ECO:0000256" key="10">
    <source>
        <dbReference type="ARBA" id="ARBA00023157"/>
    </source>
</evidence>
<feature type="domain" description="Cadherin" evidence="17">
    <location>
        <begin position="1557"/>
        <end position="1654"/>
    </location>
</feature>
<feature type="domain" description="Cadherin" evidence="17">
    <location>
        <begin position="490"/>
        <end position="619"/>
    </location>
</feature>
<evidence type="ECO:0000256" key="14">
    <source>
        <dbReference type="RuleBase" id="RU004357"/>
    </source>
</evidence>
<feature type="compositionally biased region" description="Acidic residues" evidence="15">
    <location>
        <begin position="1976"/>
        <end position="1985"/>
    </location>
</feature>
<dbReference type="FunFam" id="2.60.40.60:FF:000104">
    <property type="entry name" value="cadherin-23 isoform X1"/>
    <property type="match status" value="1"/>
</dbReference>
<evidence type="ECO:0000256" key="13">
    <source>
        <dbReference type="RuleBase" id="RU003318"/>
    </source>
</evidence>
<evidence type="ECO:0000256" key="16">
    <source>
        <dbReference type="SAM" id="Phobius"/>
    </source>
</evidence>